<name>A0A4Y9T3K2_9BURK</name>
<comment type="caution">
    <text evidence="1">The sequence shown here is derived from an EMBL/GenBank/DDBJ whole genome shotgun (WGS) entry which is preliminary data.</text>
</comment>
<keyword evidence="2" id="KW-1185">Reference proteome</keyword>
<dbReference type="EMBL" id="SPUM01000033">
    <property type="protein sequence ID" value="TFW33904.1"/>
    <property type="molecule type" value="Genomic_DNA"/>
</dbReference>
<dbReference type="Gene3D" id="2.30.110.20">
    <property type="entry name" value="Hcp1-like"/>
    <property type="match status" value="1"/>
</dbReference>
<dbReference type="Proteomes" id="UP000297258">
    <property type="component" value="Unassembled WGS sequence"/>
</dbReference>
<protein>
    <submittedName>
        <fullName evidence="1">Type VI secretion system tube protein Hcp</fullName>
    </submittedName>
</protein>
<dbReference type="NCBIfam" id="TIGR03344">
    <property type="entry name" value="VI_effect_Hcp1"/>
    <property type="match status" value="1"/>
</dbReference>
<dbReference type="PANTHER" id="PTHR36152:SF5">
    <property type="entry name" value="PROTEIN HCP1"/>
    <property type="match status" value="1"/>
</dbReference>
<dbReference type="AlphaFoldDB" id="A0A4Y9T3K2"/>
<reference evidence="1 2" key="1">
    <citation type="submission" date="2019-03" db="EMBL/GenBank/DDBJ databases">
        <title>Draft genome of Massilia hortus sp. nov., a novel bacterial species of the Oxalobacteraceae family.</title>
        <authorList>
            <person name="Peta V."/>
            <person name="Raths R."/>
            <person name="Bucking H."/>
        </authorList>
    </citation>
    <scope>NUCLEOTIDE SEQUENCE [LARGE SCALE GENOMIC DNA]</scope>
    <source>
        <strain evidence="1 2">ONC3</strain>
    </source>
</reference>
<dbReference type="InterPro" id="IPR036624">
    <property type="entry name" value="Hcp1-lik_sf"/>
</dbReference>
<dbReference type="InterPro" id="IPR053165">
    <property type="entry name" value="HSI-I_assembly_Hcp1"/>
</dbReference>
<dbReference type="InterPro" id="IPR008514">
    <property type="entry name" value="T6SS_Hcp"/>
</dbReference>
<dbReference type="PANTHER" id="PTHR36152">
    <property type="entry name" value="CYTOPLASMIC PROTEIN-RELATED"/>
    <property type="match status" value="1"/>
</dbReference>
<accession>A0A4Y9T3K2</accession>
<dbReference type="Pfam" id="PF05638">
    <property type="entry name" value="T6SS_HCP"/>
    <property type="match status" value="1"/>
</dbReference>
<gene>
    <name evidence="1" type="ORF">E4O92_05330</name>
</gene>
<evidence type="ECO:0000313" key="2">
    <source>
        <dbReference type="Proteomes" id="UP000297258"/>
    </source>
</evidence>
<proteinExistence type="predicted"/>
<evidence type="ECO:0000313" key="1">
    <source>
        <dbReference type="EMBL" id="TFW33904.1"/>
    </source>
</evidence>
<dbReference type="OrthoDB" id="5066999at2"/>
<dbReference type="RefSeq" id="WP_135188718.1">
    <property type="nucleotide sequence ID" value="NZ_SPUM01000033.1"/>
</dbReference>
<organism evidence="1 2">
    <name type="scientific">Massilia horti</name>
    <dbReference type="NCBI Taxonomy" id="2562153"/>
    <lineage>
        <taxon>Bacteria</taxon>
        <taxon>Pseudomonadati</taxon>
        <taxon>Pseudomonadota</taxon>
        <taxon>Betaproteobacteria</taxon>
        <taxon>Burkholderiales</taxon>
        <taxon>Oxalobacteraceae</taxon>
        <taxon>Telluria group</taxon>
        <taxon>Massilia</taxon>
    </lineage>
</organism>
<dbReference type="SUPFAM" id="SSF141452">
    <property type="entry name" value="Hcp1-like"/>
    <property type="match status" value="1"/>
</dbReference>
<sequence>MAQDIFLKIDGIPGESLDAKHAGEIQVLDWGFGVSQTGDFHVGSGGGAGKASFRDFQFDHRVDKSSPRLFLACASGEHIKSATLTVRKAGKEQHEYMKINFTDLLISNIQDGGSSSSPELPTQTVTIAFSKVEFEYRPQKADGSLDAAIKHGWDLKKNEKV</sequence>